<protein>
    <recommendedName>
        <fullName evidence="3">Phage portal protein, HK97 family</fullName>
    </recommendedName>
</protein>
<reference evidence="1 2" key="1">
    <citation type="submission" date="2017-02" db="EMBL/GenBank/DDBJ databases">
        <authorList>
            <person name="Peterson S.W."/>
        </authorList>
    </citation>
    <scope>NUCLEOTIDE SEQUENCE [LARGE SCALE GENOMIC DNA]</scope>
    <source>
        <strain evidence="1 2">ATCC 51222</strain>
    </source>
</reference>
<keyword evidence="2" id="KW-1185">Reference proteome</keyword>
<proteinExistence type="predicted"/>
<dbReference type="RefSeq" id="WP_078767910.1">
    <property type="nucleotide sequence ID" value="NZ_FUWW01000003.1"/>
</dbReference>
<dbReference type="AlphaFoldDB" id="A0A1T4KBY0"/>
<sequence length="383" mass="42697">MSIFGKNKNNGSSDAVATASVQTAGKNCHPFRYLGNYTPLVEANNRVYRSIREGVPIIDSAINKIVRLMGGFELDCGDDRLNDDMNRFFSSVNVSGNQCGIQSFVDNFMNQLLTYGTAIGEMVADEHGFYALYNGELGCVSVKRADNDMDLIFCSGHMNSQTPFAHQERILFSVLNPEPGEILGTSLLRGLPFVSDILLKIYNTIGTNWQRLGNLRYAVTYKPQGDSLDKAFAKERANQMARAWKDAMSSTETVKDFVAVGDVKVSVIGADNQILDSEIPVRQMLEQIIAKTGLMPYMFGLSWSTTERMSQQQADILTTELKAYRRIITPIIKKIGETYLATLGVYKSVDVRWTDITLQDEIQIAQARLYNAQADKLAEEVNQ</sequence>
<evidence type="ECO:0000313" key="2">
    <source>
        <dbReference type="Proteomes" id="UP000190657"/>
    </source>
</evidence>
<organism evidence="1 2">
    <name type="scientific">Eubacterium coprostanoligenes</name>
    <dbReference type="NCBI Taxonomy" id="290054"/>
    <lineage>
        <taxon>Bacteria</taxon>
        <taxon>Bacillati</taxon>
        <taxon>Bacillota</taxon>
        <taxon>Clostridia</taxon>
        <taxon>Eubacteriales</taxon>
        <taxon>Eubacteriaceae</taxon>
        <taxon>Eubacterium</taxon>
    </lineage>
</organism>
<evidence type="ECO:0008006" key="3">
    <source>
        <dbReference type="Google" id="ProtNLM"/>
    </source>
</evidence>
<evidence type="ECO:0000313" key="1">
    <source>
        <dbReference type="EMBL" id="SJZ39954.1"/>
    </source>
</evidence>
<dbReference type="OrthoDB" id="1733178at2"/>
<name>A0A1T4KBY0_9FIRM</name>
<dbReference type="Proteomes" id="UP000190657">
    <property type="component" value="Unassembled WGS sequence"/>
</dbReference>
<dbReference type="STRING" id="290054.SAMN02745114_00411"/>
<dbReference type="EMBL" id="FUWW01000003">
    <property type="protein sequence ID" value="SJZ39954.1"/>
    <property type="molecule type" value="Genomic_DNA"/>
</dbReference>
<gene>
    <name evidence="1" type="ORF">SAMN02745114_00411</name>
</gene>
<accession>A0A1T4KBY0</accession>